<dbReference type="Gene3D" id="1.10.287.130">
    <property type="match status" value="1"/>
</dbReference>
<sequence length="214" mass="24194">MKQKVLAHIGSLMGGMVHNINTPLMWIMGRAQLVQSRNEKLDSLNGNDGEELRTIKAKNSKDLKSIQDGADKIDHILKSLGYKIQMANEGYTSIELREFLERETDFLLADMRFKHETKREVTSGPQSCYVKFDYNALACAFTGIIDTIMDVTEKGRNLKISLENGAILFRCPELKLTPEVRARIESVCLEIRGRADIVMGGEDEAEISLWIRDT</sequence>
<accession>A0A485LY45</accession>
<proteinExistence type="predicted"/>
<organism evidence="1">
    <name type="scientific">anaerobic digester metagenome</name>
    <dbReference type="NCBI Taxonomy" id="1263854"/>
    <lineage>
        <taxon>unclassified sequences</taxon>
        <taxon>metagenomes</taxon>
        <taxon>ecological metagenomes</taxon>
    </lineage>
</organism>
<gene>
    <name evidence="1" type="ORF">SCFA_190038</name>
</gene>
<protein>
    <submittedName>
        <fullName evidence="1">Uncharacterized protein</fullName>
    </submittedName>
</protein>
<dbReference type="AlphaFoldDB" id="A0A485LY45"/>
<evidence type="ECO:0000313" key="1">
    <source>
        <dbReference type="EMBL" id="VFU13484.1"/>
    </source>
</evidence>
<name>A0A485LY45_9ZZZZ</name>
<reference evidence="1" key="1">
    <citation type="submission" date="2019-03" db="EMBL/GenBank/DDBJ databases">
        <authorList>
            <person name="Hao L."/>
        </authorList>
    </citation>
    <scope>NUCLEOTIDE SEQUENCE</scope>
</reference>
<dbReference type="EMBL" id="CAADRM010000080">
    <property type="protein sequence ID" value="VFU13484.1"/>
    <property type="molecule type" value="Genomic_DNA"/>
</dbReference>